<evidence type="ECO:0008006" key="3">
    <source>
        <dbReference type="Google" id="ProtNLM"/>
    </source>
</evidence>
<reference evidence="1 2" key="1">
    <citation type="submission" date="2023-03" db="EMBL/GenBank/DDBJ databases">
        <title>WGS of Gossypium arboreum.</title>
        <authorList>
            <person name="Yu D."/>
        </authorList>
    </citation>
    <scope>NUCLEOTIDE SEQUENCE [LARGE SCALE GENOMIC DNA]</scope>
    <source>
        <tissue evidence="1">Leaf</tissue>
    </source>
</reference>
<evidence type="ECO:0000313" key="1">
    <source>
        <dbReference type="EMBL" id="KAK5785353.1"/>
    </source>
</evidence>
<dbReference type="PANTHER" id="PTHR46890:SF48">
    <property type="entry name" value="RNA-DIRECTED DNA POLYMERASE"/>
    <property type="match status" value="1"/>
</dbReference>
<dbReference type="Proteomes" id="UP001358586">
    <property type="component" value="Chromosome 11"/>
</dbReference>
<dbReference type="PANTHER" id="PTHR46890">
    <property type="entry name" value="NON-LTR RETROLELEMENT REVERSE TRANSCRIPTASE-LIKE PROTEIN-RELATED"/>
    <property type="match status" value="1"/>
</dbReference>
<organism evidence="1 2">
    <name type="scientific">Gossypium arboreum</name>
    <name type="common">Tree cotton</name>
    <name type="synonym">Gossypium nanking</name>
    <dbReference type="NCBI Taxonomy" id="29729"/>
    <lineage>
        <taxon>Eukaryota</taxon>
        <taxon>Viridiplantae</taxon>
        <taxon>Streptophyta</taxon>
        <taxon>Embryophyta</taxon>
        <taxon>Tracheophyta</taxon>
        <taxon>Spermatophyta</taxon>
        <taxon>Magnoliopsida</taxon>
        <taxon>eudicotyledons</taxon>
        <taxon>Gunneridae</taxon>
        <taxon>Pentapetalae</taxon>
        <taxon>rosids</taxon>
        <taxon>malvids</taxon>
        <taxon>Malvales</taxon>
        <taxon>Malvaceae</taxon>
        <taxon>Malvoideae</taxon>
        <taxon>Gossypium</taxon>
    </lineage>
</organism>
<name>A0ABR0N4W0_GOSAR</name>
<dbReference type="EMBL" id="JARKNE010000011">
    <property type="protein sequence ID" value="KAK5785353.1"/>
    <property type="molecule type" value="Genomic_DNA"/>
</dbReference>
<dbReference type="InterPro" id="IPR052343">
    <property type="entry name" value="Retrotransposon-Effector_Assoc"/>
</dbReference>
<accession>A0ABR0N4W0</accession>
<comment type="caution">
    <text evidence="1">The sequence shown here is derived from an EMBL/GenBank/DDBJ whole genome shotgun (WGS) entry which is preliminary data.</text>
</comment>
<gene>
    <name evidence="1" type="ORF">PVK06_039927</name>
</gene>
<protein>
    <recommendedName>
        <fullName evidence="3">Reverse transcriptase</fullName>
    </recommendedName>
</protein>
<sequence>MEIDKDELYWEQRARANWLQLGDRNTTFFHKFASTRRRINTISRLETNDGKEIYDESEIKGAATAYFQNLFSSNGMGNLSHLLSGIDNSITQDINATLLAKYSAEEVYMALKGMGPSKAPGHYDFSVLFFQTFWHILDPDIEDFCLVVLNGGKDFDSLNQTELVLIPKISNPTSLVNFRPISLCTVIYKIVAKTIANRLQEFIGRCIDDAQSALVPANTKTFVQMDLAEYLT</sequence>
<evidence type="ECO:0000313" key="2">
    <source>
        <dbReference type="Proteomes" id="UP001358586"/>
    </source>
</evidence>
<keyword evidence="2" id="KW-1185">Reference proteome</keyword>
<proteinExistence type="predicted"/>